<dbReference type="Proteomes" id="UP001179181">
    <property type="component" value="Unassembled WGS sequence"/>
</dbReference>
<dbReference type="InterPro" id="IPR013529">
    <property type="entry name" value="Glyco_hydro_42_N"/>
</dbReference>
<reference evidence="4 5" key="1">
    <citation type="submission" date="2020-03" db="EMBL/GenBank/DDBJ databases">
        <title>Genomic Encyclopedia of Type Strains, Phase IV (KMG-IV): sequencing the most valuable type-strain genomes for metagenomic binning, comparative biology and taxonomic classification.</title>
        <authorList>
            <person name="Goeker M."/>
        </authorList>
    </citation>
    <scope>NUCLEOTIDE SEQUENCE [LARGE SCALE GENOMIC DNA]</scope>
    <source>
        <strain evidence="4 5">DSM 102865</strain>
    </source>
</reference>
<keyword evidence="1" id="KW-0378">Hydrolase</keyword>
<protein>
    <recommendedName>
        <fullName evidence="3">Glycoside hydrolase family 42 N-terminal domain-containing protein</fullName>
    </recommendedName>
</protein>
<dbReference type="RefSeq" id="WP_167267919.1">
    <property type="nucleotide sequence ID" value="NZ_JAASQJ010000001.1"/>
</dbReference>
<keyword evidence="5" id="KW-1185">Reference proteome</keyword>
<organism evidence="4 5">
    <name type="scientific">Dyadobacter arcticus</name>
    <dbReference type="NCBI Taxonomy" id="1078754"/>
    <lineage>
        <taxon>Bacteria</taxon>
        <taxon>Pseudomonadati</taxon>
        <taxon>Bacteroidota</taxon>
        <taxon>Cytophagia</taxon>
        <taxon>Cytophagales</taxon>
        <taxon>Spirosomataceae</taxon>
        <taxon>Dyadobacter</taxon>
    </lineage>
</organism>
<name>A0ABX0ULH0_9BACT</name>
<evidence type="ECO:0000256" key="1">
    <source>
        <dbReference type="ARBA" id="ARBA00022801"/>
    </source>
</evidence>
<evidence type="ECO:0000313" key="4">
    <source>
        <dbReference type="EMBL" id="NIJ51951.1"/>
    </source>
</evidence>
<dbReference type="Pfam" id="PF02449">
    <property type="entry name" value="Glyco_hydro_42"/>
    <property type="match status" value="1"/>
</dbReference>
<keyword evidence="2" id="KW-0326">Glycosidase</keyword>
<gene>
    <name evidence="4" type="ORF">FHS68_001107</name>
</gene>
<evidence type="ECO:0000256" key="2">
    <source>
        <dbReference type="ARBA" id="ARBA00023295"/>
    </source>
</evidence>
<proteinExistence type="predicted"/>
<evidence type="ECO:0000313" key="5">
    <source>
        <dbReference type="Proteomes" id="UP001179181"/>
    </source>
</evidence>
<dbReference type="EMBL" id="JAASQJ010000001">
    <property type="protein sequence ID" value="NIJ51951.1"/>
    <property type="molecule type" value="Genomic_DNA"/>
</dbReference>
<comment type="caution">
    <text evidence="4">The sequence shown here is derived from an EMBL/GenBank/DDBJ whole genome shotgun (WGS) entry which is preliminary data.</text>
</comment>
<dbReference type="InterPro" id="IPR017853">
    <property type="entry name" value="GH"/>
</dbReference>
<sequence>MKQKLPAKWNDLRVCLTSLFVLCLTNLSAQQRYFAISMVNENDNPALETIQGAKDVGCNAVALTVQWGAIEGKISRILKQEQGESYNVWKQYDDQISLALSLGMKIGLNIAVSSGDDATNSSSDRYGIDTGDGWLKQDRMIVINHAGDGAVFQKQGGPIRPGLNLQFVMTSLAAQSTRNRITDFTTKVMQRYKYLQDGNNLLYVNLIFSRSGEGEFEIGSTKFHFDQQLDMSDALTDYSVPMISAFRQWLTGKYGTIAYLNSKWGSNYSSFNNVNPKIPSGSTFTGADGSDWFLFRTHILKEANQLFKNAVKGVDPNIKVITHHGSVYDKLSKIRGTLPFNEIGADLDGIKINDDIDYDHRFALDLIRTNLPGKLYVNEAAYYEGGVGNVVNLAEESFRHGANVVTVFHLDNALNSPTAVTALKNLTDNWVKDKQVSKPSASNTDHFTLSSMINANGCLTNRDSYSNDCDAYKNWRGAFNAANNPVNIYLTDDITTPGCFYKNLKPSNNNDQASAIIPNNQFYHLTAPDCRVIGTVKGADLTNGTTPFTASVDIDPTVASYNSQPYVQRHFEFVPGGTNPSQATLTVYVSQDEFTAFNTVSSVKLPKNAGDSDNAKDNIRIWQWHGTPLSGAADATIDPDDSNIQWDSVLGLWKITFAVNGFSSFFVTAANATALPVTLVNFNARKVENSTALTWQTSDETNSDHFEIQRSHEGKQWSEIGNVSSSRESKVLTSYSFTDETPVSGDNLYRLKMIDQDGTFAYSRIVSLGFEGMEKIILFPNPVVSGMIRLNFTGTLPEISLFDVTGKLIPTDTEQIGQSGLLVKPETKLPAGLYILTTGSGLKQVRHKVAVMN</sequence>
<dbReference type="Gene3D" id="3.20.20.80">
    <property type="entry name" value="Glycosidases"/>
    <property type="match status" value="1"/>
</dbReference>
<dbReference type="Gene3D" id="2.60.40.10">
    <property type="entry name" value="Immunoglobulins"/>
    <property type="match status" value="1"/>
</dbReference>
<dbReference type="SUPFAM" id="SSF51445">
    <property type="entry name" value="(Trans)glycosidases"/>
    <property type="match status" value="1"/>
</dbReference>
<dbReference type="InterPro" id="IPR013783">
    <property type="entry name" value="Ig-like_fold"/>
</dbReference>
<feature type="domain" description="Glycoside hydrolase family 42 N-terminal" evidence="3">
    <location>
        <begin position="223"/>
        <end position="323"/>
    </location>
</feature>
<accession>A0ABX0ULH0</accession>
<evidence type="ECO:0000259" key="3">
    <source>
        <dbReference type="Pfam" id="PF02449"/>
    </source>
</evidence>